<organism evidence="7 8">
    <name type="scientific">Arxiozyma heterogenica</name>
    <dbReference type="NCBI Taxonomy" id="278026"/>
    <lineage>
        <taxon>Eukaryota</taxon>
        <taxon>Fungi</taxon>
        <taxon>Dikarya</taxon>
        <taxon>Ascomycota</taxon>
        <taxon>Saccharomycotina</taxon>
        <taxon>Saccharomycetes</taxon>
        <taxon>Saccharomycetales</taxon>
        <taxon>Saccharomycetaceae</taxon>
        <taxon>Arxiozyma</taxon>
    </lineage>
</organism>
<protein>
    <recommendedName>
        <fullName evidence="6">DNA mismatch repair proteins mutS family domain-containing protein</fullName>
    </recommendedName>
</protein>
<dbReference type="InterPro" id="IPR027417">
    <property type="entry name" value="P-loop_NTPase"/>
</dbReference>
<proteinExistence type="inferred from homology"/>
<dbReference type="PANTHER" id="PTHR11361">
    <property type="entry name" value="DNA MISMATCH REPAIR PROTEIN MUTS FAMILY MEMBER"/>
    <property type="match status" value="1"/>
</dbReference>
<gene>
    <name evidence="7" type="ORF">RI543_004084</name>
</gene>
<dbReference type="Gene3D" id="3.30.420.110">
    <property type="entry name" value="MutS, connector domain"/>
    <property type="match status" value="1"/>
</dbReference>
<dbReference type="InterPro" id="IPR007860">
    <property type="entry name" value="DNA_mmatch_repair_MutS_con_dom"/>
</dbReference>
<dbReference type="GO" id="GO:0005524">
    <property type="term" value="F:ATP binding"/>
    <property type="evidence" value="ECO:0007669"/>
    <property type="project" value="UniProtKB-KW"/>
</dbReference>
<dbReference type="Pfam" id="PF05192">
    <property type="entry name" value="MutS_III"/>
    <property type="match status" value="1"/>
</dbReference>
<dbReference type="GO" id="GO:0007131">
    <property type="term" value="P:reciprocal meiotic recombination"/>
    <property type="evidence" value="ECO:0007669"/>
    <property type="project" value="TreeGrafter"/>
</dbReference>
<dbReference type="GO" id="GO:0030983">
    <property type="term" value="F:mismatched DNA binding"/>
    <property type="evidence" value="ECO:0007669"/>
    <property type="project" value="InterPro"/>
</dbReference>
<dbReference type="InterPro" id="IPR007861">
    <property type="entry name" value="DNA_mismatch_repair_MutS_clamp"/>
</dbReference>
<reference evidence="8" key="1">
    <citation type="submission" date="2023-07" db="EMBL/GenBank/DDBJ databases">
        <title>A draft genome of Kazachstania heterogenica Y-27499.</title>
        <authorList>
            <person name="Donic C."/>
            <person name="Kralova J.S."/>
            <person name="Fidel L."/>
            <person name="Ben-Dor S."/>
            <person name="Jung S."/>
        </authorList>
    </citation>
    <scope>NUCLEOTIDE SEQUENCE [LARGE SCALE GENOMIC DNA]</scope>
    <source>
        <strain evidence="8">Y27499</strain>
    </source>
</reference>
<comment type="caution">
    <text evidence="7">The sequence shown here is derived from an EMBL/GenBank/DDBJ whole genome shotgun (WGS) entry which is preliminary data.</text>
</comment>
<feature type="domain" description="DNA mismatch repair proteins mutS family" evidence="6">
    <location>
        <begin position="660"/>
        <end position="676"/>
    </location>
</feature>
<evidence type="ECO:0000256" key="3">
    <source>
        <dbReference type="ARBA" id="ARBA00022840"/>
    </source>
</evidence>
<dbReference type="Gene3D" id="1.10.1420.10">
    <property type="match status" value="2"/>
</dbReference>
<dbReference type="InterPro" id="IPR017261">
    <property type="entry name" value="DNA_mismatch_repair_MutS/MSH"/>
</dbReference>
<evidence type="ECO:0000256" key="5">
    <source>
        <dbReference type="ARBA" id="ARBA00023254"/>
    </source>
</evidence>
<dbReference type="SUPFAM" id="SSF53150">
    <property type="entry name" value="DNA repair protein MutS, domain II"/>
    <property type="match status" value="1"/>
</dbReference>
<comment type="similarity">
    <text evidence="1">Belongs to the DNA mismatch repair MutS family.</text>
</comment>
<dbReference type="Pfam" id="PF05188">
    <property type="entry name" value="MutS_II"/>
    <property type="match status" value="1"/>
</dbReference>
<evidence type="ECO:0000313" key="7">
    <source>
        <dbReference type="EMBL" id="KAK5778420.1"/>
    </source>
</evidence>
<dbReference type="SMART" id="SM00533">
    <property type="entry name" value="MUTSd"/>
    <property type="match status" value="1"/>
</dbReference>
<dbReference type="PIRSF" id="PIRSF037677">
    <property type="entry name" value="DNA_mis_repair_Msh6"/>
    <property type="match status" value="1"/>
</dbReference>
<dbReference type="Gene3D" id="3.40.50.300">
    <property type="entry name" value="P-loop containing nucleotide triphosphate hydrolases"/>
    <property type="match status" value="1"/>
</dbReference>
<keyword evidence="8" id="KW-1185">Reference proteome</keyword>
<evidence type="ECO:0000256" key="1">
    <source>
        <dbReference type="ARBA" id="ARBA00006271"/>
    </source>
</evidence>
<dbReference type="InterPro" id="IPR045076">
    <property type="entry name" value="MutS"/>
</dbReference>
<keyword evidence="5" id="KW-0469">Meiosis</keyword>
<dbReference type="SUPFAM" id="SSF52540">
    <property type="entry name" value="P-loop containing nucleoside triphosphate hydrolases"/>
    <property type="match status" value="1"/>
</dbReference>
<dbReference type="Pfam" id="PF05190">
    <property type="entry name" value="MutS_IV"/>
    <property type="match status" value="1"/>
</dbReference>
<dbReference type="PANTHER" id="PTHR11361:SF21">
    <property type="entry name" value="MUTS PROTEIN HOMOLOG 4"/>
    <property type="match status" value="1"/>
</dbReference>
<dbReference type="InterPro" id="IPR036187">
    <property type="entry name" value="DNA_mismatch_repair_MutS_sf"/>
</dbReference>
<evidence type="ECO:0000256" key="4">
    <source>
        <dbReference type="ARBA" id="ARBA00023125"/>
    </source>
</evidence>
<dbReference type="InterPro" id="IPR000432">
    <property type="entry name" value="DNA_mismatch_repair_MutS_C"/>
</dbReference>
<dbReference type="Pfam" id="PF00488">
    <property type="entry name" value="MutS_V"/>
    <property type="match status" value="1"/>
</dbReference>
<dbReference type="PROSITE" id="PS00486">
    <property type="entry name" value="DNA_MISMATCH_REPAIR_2"/>
    <property type="match status" value="1"/>
</dbReference>
<dbReference type="GO" id="GO:0006298">
    <property type="term" value="P:mismatch repair"/>
    <property type="evidence" value="ECO:0007669"/>
    <property type="project" value="InterPro"/>
</dbReference>
<evidence type="ECO:0000259" key="6">
    <source>
        <dbReference type="PROSITE" id="PS00486"/>
    </source>
</evidence>
<name>A0AAN7WK33_9SACH</name>
<dbReference type="SUPFAM" id="SSF48334">
    <property type="entry name" value="DNA repair protein MutS, domain III"/>
    <property type="match status" value="1"/>
</dbReference>
<dbReference type="SMART" id="SM00534">
    <property type="entry name" value="MUTSac"/>
    <property type="match status" value="1"/>
</dbReference>
<dbReference type="InterPro" id="IPR036678">
    <property type="entry name" value="MutS_con_dom_sf"/>
</dbReference>
<dbReference type="GO" id="GO:0140664">
    <property type="term" value="F:ATP-dependent DNA damage sensor activity"/>
    <property type="evidence" value="ECO:0007669"/>
    <property type="project" value="InterPro"/>
</dbReference>
<dbReference type="Proteomes" id="UP001306508">
    <property type="component" value="Unassembled WGS sequence"/>
</dbReference>
<dbReference type="Gene3D" id="6.10.140.80">
    <property type="match status" value="1"/>
</dbReference>
<dbReference type="AlphaFoldDB" id="A0AAN7WK33"/>
<sequence>MEPSNLSSFLNTKFFETDVLKENVEKTQYDNVKRKTKLYLDSIKKKFLQDTSSSKKTPAINKSLFIQKNALFIHKKSNTPQISRNITTSKWSNTIDTIIFAIFETPNTLSNKIGSCIVNFNTGELIFSEMIDTSIFIRILHKIQVYEPTFIVTPSSSSSPYYSKLITILKNNIPECTKMKHIPNKTFSSEKGFELIKEHTIEKEKFDSLYEEIHEKKYALAAVSGAMWFIMNNFDQKISNSTFAFRYFRIRFENPEDTMLIDSQTIRTLELVENKNEKTGLSLFSFLNSTCTPMGKRLLRNNILQPLTHQKNIMLRLESAFELAKKRDILTDTTKELKTFEDLDKLFSKLLFSNKIRNILSSETLLGITDLVNTYINEDCIWANNSYELQKQKCYAVKSGSNGLLKVSREVYRNILNEILEDIKMLSTKYHHNIAHGYETKRGFFLKIKKPVNSKIIDLPSIFINKSNKKSYIECSTINLLKANARLHEAFNEVLLISEQIIDDLFDKIKNKNISSLFMLAEAIAMLDMLCCFASNTIKYKYCKPVFADFLYVKKSRHPILENHISPFISNDILSIKGSSNFHIITGCNASGKSVYLKQIALLSIMAQIGCLIPATSGTLPIFKKLHARICNDSMEINKSNFAFEMKEIIYYLENISCDSLLIIDELCRGSDINQGLALALSIVEYMLNINST</sequence>
<keyword evidence="3" id="KW-0067">ATP-binding</keyword>
<dbReference type="EMBL" id="JAWIZZ010000053">
    <property type="protein sequence ID" value="KAK5778420.1"/>
    <property type="molecule type" value="Genomic_DNA"/>
</dbReference>
<dbReference type="GO" id="GO:0005634">
    <property type="term" value="C:nucleus"/>
    <property type="evidence" value="ECO:0007669"/>
    <property type="project" value="TreeGrafter"/>
</dbReference>
<keyword evidence="4" id="KW-0238">DNA-binding</keyword>
<dbReference type="InterPro" id="IPR007696">
    <property type="entry name" value="DNA_mismatch_repair_MutS_core"/>
</dbReference>
<evidence type="ECO:0000313" key="8">
    <source>
        <dbReference type="Proteomes" id="UP001306508"/>
    </source>
</evidence>
<evidence type="ECO:0000256" key="2">
    <source>
        <dbReference type="ARBA" id="ARBA00022741"/>
    </source>
</evidence>
<accession>A0AAN7WK33</accession>
<keyword evidence="2" id="KW-0547">Nucleotide-binding</keyword>